<evidence type="ECO:0000256" key="2">
    <source>
        <dbReference type="SAM" id="Phobius"/>
    </source>
</evidence>
<protein>
    <submittedName>
        <fullName evidence="3">Uncharacterized protein</fullName>
    </submittedName>
</protein>
<keyword evidence="2" id="KW-1133">Transmembrane helix</keyword>
<feature type="region of interest" description="Disordered" evidence="1">
    <location>
        <begin position="35"/>
        <end position="60"/>
    </location>
</feature>
<dbReference type="EMBL" id="CP144696">
    <property type="protein sequence ID" value="WVZ11041.1"/>
    <property type="molecule type" value="Genomic_DNA"/>
</dbReference>
<feature type="compositionally biased region" description="Polar residues" evidence="1">
    <location>
        <begin position="45"/>
        <end position="55"/>
    </location>
</feature>
<evidence type="ECO:0000313" key="4">
    <source>
        <dbReference type="Proteomes" id="UP001374535"/>
    </source>
</evidence>
<accession>A0AAQ3S0A8</accession>
<evidence type="ECO:0000256" key="1">
    <source>
        <dbReference type="SAM" id="MobiDB-lite"/>
    </source>
</evidence>
<gene>
    <name evidence="3" type="ORF">V8G54_015571</name>
</gene>
<proteinExistence type="predicted"/>
<dbReference type="Proteomes" id="UP001374535">
    <property type="component" value="Chromosome 5"/>
</dbReference>
<sequence>VSLSLLPKIRIRARVLIQIRAEFLIPNLPKNLGARPGLNGGHPGGNSNPKPTGTGTRKPIPVQPVQASSVAVLVYLLVQILIILVVVIIVVTIGIVFRFDRRGTFLHGVHELKVDPGGVESGNGEGASALDLGAVALAELLHFVAALDGGFGRGGVGAAVGDGVGDLLPVGGLEVAAAEGIPLVAVGVDEGEGLIG</sequence>
<evidence type="ECO:0000313" key="3">
    <source>
        <dbReference type="EMBL" id="WVZ11041.1"/>
    </source>
</evidence>
<keyword evidence="2" id="KW-0472">Membrane</keyword>
<keyword evidence="4" id="KW-1185">Reference proteome</keyword>
<feature type="transmembrane region" description="Helical" evidence="2">
    <location>
        <begin position="72"/>
        <end position="97"/>
    </location>
</feature>
<name>A0AAQ3S0A8_VIGMU</name>
<reference evidence="3 4" key="1">
    <citation type="journal article" date="2023" name="Life. Sci Alliance">
        <title>Evolutionary insights into 3D genome organization and epigenetic landscape of Vigna mungo.</title>
        <authorList>
            <person name="Junaid A."/>
            <person name="Singh B."/>
            <person name="Bhatia S."/>
        </authorList>
    </citation>
    <scope>NUCLEOTIDE SEQUENCE [LARGE SCALE GENOMIC DNA]</scope>
    <source>
        <strain evidence="3">Urdbean</strain>
    </source>
</reference>
<dbReference type="AlphaFoldDB" id="A0AAQ3S0A8"/>
<organism evidence="3 4">
    <name type="scientific">Vigna mungo</name>
    <name type="common">Black gram</name>
    <name type="synonym">Phaseolus mungo</name>
    <dbReference type="NCBI Taxonomy" id="3915"/>
    <lineage>
        <taxon>Eukaryota</taxon>
        <taxon>Viridiplantae</taxon>
        <taxon>Streptophyta</taxon>
        <taxon>Embryophyta</taxon>
        <taxon>Tracheophyta</taxon>
        <taxon>Spermatophyta</taxon>
        <taxon>Magnoliopsida</taxon>
        <taxon>eudicotyledons</taxon>
        <taxon>Gunneridae</taxon>
        <taxon>Pentapetalae</taxon>
        <taxon>rosids</taxon>
        <taxon>fabids</taxon>
        <taxon>Fabales</taxon>
        <taxon>Fabaceae</taxon>
        <taxon>Papilionoideae</taxon>
        <taxon>50 kb inversion clade</taxon>
        <taxon>NPAAA clade</taxon>
        <taxon>indigoferoid/millettioid clade</taxon>
        <taxon>Phaseoleae</taxon>
        <taxon>Vigna</taxon>
    </lineage>
</organism>
<feature type="non-terminal residue" evidence="3">
    <location>
        <position position="1"/>
    </location>
</feature>
<keyword evidence="2" id="KW-0812">Transmembrane</keyword>